<reference evidence="2" key="1">
    <citation type="submission" date="2022-11" db="EMBL/GenBank/DDBJ databases">
        <authorList>
            <person name="Kikuchi T."/>
        </authorList>
    </citation>
    <scope>NUCLEOTIDE SEQUENCE</scope>
    <source>
        <strain evidence="2">PS1010</strain>
    </source>
</reference>
<keyword evidence="1" id="KW-1133">Transmembrane helix</keyword>
<dbReference type="Proteomes" id="UP001152747">
    <property type="component" value="Unassembled WGS sequence"/>
</dbReference>
<gene>
    <name evidence="2" type="ORF">CAMP_LOCUS16241</name>
</gene>
<dbReference type="EMBL" id="CANHGI010000005">
    <property type="protein sequence ID" value="CAI5453604.1"/>
    <property type="molecule type" value="Genomic_DNA"/>
</dbReference>
<evidence type="ECO:0000313" key="3">
    <source>
        <dbReference type="Proteomes" id="UP001152747"/>
    </source>
</evidence>
<dbReference type="PANTHER" id="PTHR46000:SF6">
    <property type="entry name" value="SEVEN TM RECEPTOR"/>
    <property type="match status" value="1"/>
</dbReference>
<comment type="caution">
    <text evidence="2">The sequence shown here is derived from an EMBL/GenBank/DDBJ whole genome shotgun (WGS) entry which is preliminary data.</text>
</comment>
<dbReference type="InterPro" id="IPR019428">
    <property type="entry name" value="7TM_GPCR_serpentine_rcpt_Str"/>
</dbReference>
<sequence length="310" mass="36850">MLSLTMYNITRSVSLIFFLLTLFTSSIQLYLTIFKVQKIGRIYRHLLITFSCLGLFFSAIDVIAHPFVHSYKNCFIFFTINPFFDEIWRNSLLRIFGSTYCMLFSMLTIQFIYRYWLLIGDIRKLKLFQGYKLSIWLLATFLNGVICYYLLGLLTMTSDSWNYISDVMKDQYNIEVQDNSAFIYLIDNVKFEHYIFAIYVLTTLGAQYAIMIYCGFRTHYKLNQQVHHFCPQNLRIQKQLFDTLVRQITIPSIIFDFPVLFVYIIPFFNTNINIESGILIGTLNFFNLIDSMIFIYSVSEYWEYVTSKFH</sequence>
<keyword evidence="1" id="KW-0812">Transmembrane</keyword>
<name>A0A9P1IYX2_9PELO</name>
<feature type="transmembrane region" description="Helical" evidence="1">
    <location>
        <begin position="194"/>
        <end position="216"/>
    </location>
</feature>
<feature type="transmembrane region" description="Helical" evidence="1">
    <location>
        <begin position="244"/>
        <end position="265"/>
    </location>
</feature>
<keyword evidence="1" id="KW-0472">Membrane</keyword>
<evidence type="ECO:0008006" key="4">
    <source>
        <dbReference type="Google" id="ProtNLM"/>
    </source>
</evidence>
<evidence type="ECO:0000313" key="2">
    <source>
        <dbReference type="EMBL" id="CAI5453604.1"/>
    </source>
</evidence>
<feature type="transmembrane region" description="Helical" evidence="1">
    <location>
        <begin position="133"/>
        <end position="151"/>
    </location>
</feature>
<feature type="transmembrane region" description="Helical" evidence="1">
    <location>
        <begin position="277"/>
        <end position="298"/>
    </location>
</feature>
<organism evidence="2 3">
    <name type="scientific">Caenorhabditis angaria</name>
    <dbReference type="NCBI Taxonomy" id="860376"/>
    <lineage>
        <taxon>Eukaryota</taxon>
        <taxon>Metazoa</taxon>
        <taxon>Ecdysozoa</taxon>
        <taxon>Nematoda</taxon>
        <taxon>Chromadorea</taxon>
        <taxon>Rhabditida</taxon>
        <taxon>Rhabditina</taxon>
        <taxon>Rhabditomorpha</taxon>
        <taxon>Rhabditoidea</taxon>
        <taxon>Rhabditidae</taxon>
        <taxon>Peloderinae</taxon>
        <taxon>Caenorhabditis</taxon>
    </lineage>
</organism>
<feature type="transmembrane region" description="Helical" evidence="1">
    <location>
        <begin position="46"/>
        <end position="68"/>
    </location>
</feature>
<accession>A0A9P1IYX2</accession>
<dbReference type="Pfam" id="PF10326">
    <property type="entry name" value="7TM_GPCR_Str"/>
    <property type="match status" value="1"/>
</dbReference>
<dbReference type="PANTHER" id="PTHR46000">
    <property type="entry name" value="SEVEN TM RECEPTOR-RELATED"/>
    <property type="match status" value="1"/>
</dbReference>
<keyword evidence="3" id="KW-1185">Reference proteome</keyword>
<protein>
    <recommendedName>
        <fullName evidence="4">Seven TM Receptor</fullName>
    </recommendedName>
</protein>
<feature type="transmembrane region" description="Helical" evidence="1">
    <location>
        <begin position="12"/>
        <end position="34"/>
    </location>
</feature>
<evidence type="ECO:0000256" key="1">
    <source>
        <dbReference type="SAM" id="Phobius"/>
    </source>
</evidence>
<dbReference type="AlphaFoldDB" id="A0A9P1IYX2"/>
<feature type="transmembrane region" description="Helical" evidence="1">
    <location>
        <begin position="92"/>
        <end position="113"/>
    </location>
</feature>
<proteinExistence type="predicted"/>